<dbReference type="PROSITE" id="PS52004">
    <property type="entry name" value="KS3_2"/>
    <property type="match status" value="3"/>
</dbReference>
<dbReference type="InterPro" id="IPR020841">
    <property type="entry name" value="PKS_Beta-ketoAc_synthase_dom"/>
</dbReference>
<proteinExistence type="predicted"/>
<keyword evidence="1" id="KW-0596">Phosphopantetheine</keyword>
<dbReference type="GO" id="GO:0031177">
    <property type="term" value="F:phosphopantetheine binding"/>
    <property type="evidence" value="ECO:0007669"/>
    <property type="project" value="InterPro"/>
</dbReference>
<dbReference type="InterPro" id="IPR045851">
    <property type="entry name" value="AMP-bd_C_sf"/>
</dbReference>
<dbReference type="Gene3D" id="1.10.1200.10">
    <property type="entry name" value="ACP-like"/>
    <property type="match status" value="4"/>
</dbReference>
<feature type="domain" description="Carrier" evidence="7">
    <location>
        <begin position="543"/>
        <end position="618"/>
    </location>
</feature>
<dbReference type="InterPro" id="IPR013968">
    <property type="entry name" value="PKS_KR"/>
</dbReference>
<evidence type="ECO:0000313" key="10">
    <source>
        <dbReference type="EMBL" id="OLP85931.1"/>
    </source>
</evidence>
<dbReference type="InterPro" id="IPR029058">
    <property type="entry name" value="AB_hydrolase_fold"/>
</dbReference>
<dbReference type="PROSITE" id="PS00455">
    <property type="entry name" value="AMP_BINDING"/>
    <property type="match status" value="1"/>
</dbReference>
<dbReference type="InterPro" id="IPR050091">
    <property type="entry name" value="PKS_NRPS_Biosynth_Enz"/>
</dbReference>
<dbReference type="InterPro" id="IPR016039">
    <property type="entry name" value="Thiolase-like"/>
</dbReference>
<evidence type="ECO:0000256" key="3">
    <source>
        <dbReference type="ARBA" id="ARBA00022679"/>
    </source>
</evidence>
<keyword evidence="11" id="KW-1185">Reference proteome</keyword>
<protein>
    <submittedName>
        <fullName evidence="10">Polyketide synthase PksN</fullName>
    </submittedName>
</protein>
<dbReference type="Gene3D" id="3.40.47.10">
    <property type="match status" value="4"/>
</dbReference>
<dbReference type="SUPFAM" id="SSF56801">
    <property type="entry name" value="Acetyl-CoA synthetase-like"/>
    <property type="match status" value="1"/>
</dbReference>
<evidence type="ECO:0000259" key="9">
    <source>
        <dbReference type="PROSITE" id="PS52019"/>
    </source>
</evidence>
<accession>A0A1Q9CSP4</accession>
<dbReference type="SUPFAM" id="SSF51905">
    <property type="entry name" value="FAD/NAD(P)-binding domain"/>
    <property type="match status" value="1"/>
</dbReference>
<dbReference type="InterPro" id="IPR018201">
    <property type="entry name" value="Ketoacyl_synth_AS"/>
</dbReference>
<evidence type="ECO:0000259" key="7">
    <source>
        <dbReference type="PROSITE" id="PS50075"/>
    </source>
</evidence>
<dbReference type="Pfam" id="PF00109">
    <property type="entry name" value="ketoacyl-synt"/>
    <property type="match status" value="3"/>
</dbReference>
<dbReference type="InterPro" id="IPR042099">
    <property type="entry name" value="ANL_N_sf"/>
</dbReference>
<evidence type="ECO:0000256" key="5">
    <source>
        <dbReference type="PROSITE-ProRule" id="PRU01363"/>
    </source>
</evidence>
<dbReference type="CDD" id="cd05274">
    <property type="entry name" value="KR_FAS_SDR_x"/>
    <property type="match status" value="3"/>
</dbReference>
<evidence type="ECO:0000313" key="11">
    <source>
        <dbReference type="Proteomes" id="UP000186817"/>
    </source>
</evidence>
<dbReference type="PANTHER" id="PTHR43775">
    <property type="entry name" value="FATTY ACID SYNTHASE"/>
    <property type="match status" value="1"/>
</dbReference>
<dbReference type="PROSITE" id="PS00012">
    <property type="entry name" value="PHOSPHOPANTETHEINE"/>
    <property type="match status" value="1"/>
</dbReference>
<dbReference type="Gene3D" id="3.40.50.720">
    <property type="entry name" value="NAD(P)-binding Rossmann-like Domain"/>
    <property type="match status" value="3"/>
</dbReference>
<feature type="region of interest" description="Disordered" evidence="6">
    <location>
        <begin position="1454"/>
        <end position="1474"/>
    </location>
</feature>
<dbReference type="PROSITE" id="PS00606">
    <property type="entry name" value="KS3_1"/>
    <property type="match status" value="2"/>
</dbReference>
<dbReference type="Gene3D" id="3.50.50.60">
    <property type="entry name" value="FAD/NAD(P)-binding domain"/>
    <property type="match status" value="1"/>
</dbReference>
<evidence type="ECO:0000256" key="1">
    <source>
        <dbReference type="ARBA" id="ARBA00022450"/>
    </source>
</evidence>
<dbReference type="SUPFAM" id="SSF53901">
    <property type="entry name" value="Thiolase-like"/>
    <property type="match status" value="4"/>
</dbReference>
<dbReference type="InterPro" id="IPR014031">
    <property type="entry name" value="Ketoacyl_synth_C"/>
</dbReference>
<dbReference type="InterPro" id="IPR009081">
    <property type="entry name" value="PP-bd_ACP"/>
</dbReference>
<dbReference type="GO" id="GO:0004315">
    <property type="term" value="F:3-oxoacyl-[acyl-carrier-protein] synthase activity"/>
    <property type="evidence" value="ECO:0007669"/>
    <property type="project" value="InterPro"/>
</dbReference>
<feature type="domain" description="Ketosynthase family 3 (KS3)" evidence="8">
    <location>
        <begin position="2891"/>
        <end position="3298"/>
    </location>
</feature>
<dbReference type="GO" id="GO:0004312">
    <property type="term" value="F:fatty acid synthase activity"/>
    <property type="evidence" value="ECO:0007669"/>
    <property type="project" value="TreeGrafter"/>
</dbReference>
<dbReference type="SUPFAM" id="SSF53474">
    <property type="entry name" value="alpha/beta-Hydrolases"/>
    <property type="match status" value="2"/>
</dbReference>
<feature type="domain" description="PKS/mFAS DH" evidence="9">
    <location>
        <begin position="2152"/>
        <end position="2445"/>
    </location>
</feature>
<dbReference type="SMART" id="SM00825">
    <property type="entry name" value="PKS_KS"/>
    <property type="match status" value="3"/>
</dbReference>
<dbReference type="InterPro" id="IPR014030">
    <property type="entry name" value="Ketoacyl_synth_N"/>
</dbReference>
<dbReference type="SUPFAM" id="SSF47336">
    <property type="entry name" value="ACP-like"/>
    <property type="match status" value="3"/>
</dbReference>
<dbReference type="Gene3D" id="3.40.50.1820">
    <property type="entry name" value="alpha/beta hydrolase"/>
    <property type="match status" value="2"/>
</dbReference>
<dbReference type="Proteomes" id="UP000186817">
    <property type="component" value="Unassembled WGS sequence"/>
</dbReference>
<feature type="domain" description="Carrier" evidence="7">
    <location>
        <begin position="3686"/>
        <end position="3761"/>
    </location>
</feature>
<gene>
    <name evidence="10" type="primary">pksN</name>
    <name evidence="10" type="ORF">AK812_SmicGene33023</name>
</gene>
<keyword evidence="4" id="KW-0677">Repeat</keyword>
<reference evidence="10 11" key="1">
    <citation type="submission" date="2016-02" db="EMBL/GenBank/DDBJ databases">
        <title>Genome analysis of coral dinoflagellate symbionts highlights evolutionary adaptations to a symbiotic lifestyle.</title>
        <authorList>
            <person name="Aranda M."/>
            <person name="Li Y."/>
            <person name="Liew Y.J."/>
            <person name="Baumgarten S."/>
            <person name="Simakov O."/>
            <person name="Wilson M."/>
            <person name="Piel J."/>
            <person name="Ashoor H."/>
            <person name="Bougouffa S."/>
            <person name="Bajic V.B."/>
            <person name="Ryu T."/>
            <person name="Ravasi T."/>
            <person name="Bayer T."/>
            <person name="Micklem G."/>
            <person name="Kim H."/>
            <person name="Bhak J."/>
            <person name="Lajeunesse T.C."/>
            <person name="Voolstra C.R."/>
        </authorList>
    </citation>
    <scope>NUCLEOTIDE SEQUENCE [LARGE SCALE GENOMIC DNA]</scope>
    <source>
        <strain evidence="10 11">CCMP2467</strain>
    </source>
</reference>
<organism evidence="10 11">
    <name type="scientific">Symbiodinium microadriaticum</name>
    <name type="common">Dinoflagellate</name>
    <name type="synonym">Zooxanthella microadriatica</name>
    <dbReference type="NCBI Taxonomy" id="2951"/>
    <lineage>
        <taxon>Eukaryota</taxon>
        <taxon>Sar</taxon>
        <taxon>Alveolata</taxon>
        <taxon>Dinophyceae</taxon>
        <taxon>Suessiales</taxon>
        <taxon>Symbiodiniaceae</taxon>
        <taxon>Symbiodinium</taxon>
    </lineage>
</organism>
<dbReference type="InterPro" id="IPR042104">
    <property type="entry name" value="PKS_dehydratase_sf"/>
</dbReference>
<dbReference type="Gene3D" id="3.10.129.110">
    <property type="entry name" value="Polyketide synthase dehydratase"/>
    <property type="match status" value="1"/>
</dbReference>
<dbReference type="CDD" id="cd00833">
    <property type="entry name" value="PKS"/>
    <property type="match status" value="3"/>
</dbReference>
<dbReference type="InterPro" id="IPR000873">
    <property type="entry name" value="AMP-dep_synth/lig_dom"/>
</dbReference>
<feature type="region of interest" description="C-terminal hotdog fold" evidence="5">
    <location>
        <begin position="2285"/>
        <end position="2445"/>
    </location>
</feature>
<dbReference type="OrthoDB" id="414698at2759"/>
<feature type="domain" description="Ketosynthase family 3 (KS3)" evidence="8">
    <location>
        <begin position="1764"/>
        <end position="2134"/>
    </location>
</feature>
<dbReference type="GO" id="GO:0044550">
    <property type="term" value="P:secondary metabolite biosynthetic process"/>
    <property type="evidence" value="ECO:0007669"/>
    <property type="project" value="UniProtKB-ARBA"/>
</dbReference>
<dbReference type="SMART" id="SM00823">
    <property type="entry name" value="PKS_PP"/>
    <property type="match status" value="4"/>
</dbReference>
<dbReference type="InterPro" id="IPR049900">
    <property type="entry name" value="PKS_mFAS_DH"/>
</dbReference>
<dbReference type="Pfam" id="PF07992">
    <property type="entry name" value="Pyr_redox_2"/>
    <property type="match status" value="1"/>
</dbReference>
<dbReference type="InterPro" id="IPR020806">
    <property type="entry name" value="PKS_PP-bd"/>
</dbReference>
<dbReference type="Pfam" id="PF02801">
    <property type="entry name" value="Ketoacyl-synt_C"/>
    <property type="match status" value="3"/>
</dbReference>
<dbReference type="Gene3D" id="3.40.50.980">
    <property type="match status" value="2"/>
</dbReference>
<dbReference type="Pfam" id="PF00501">
    <property type="entry name" value="AMP-binding"/>
    <property type="match status" value="2"/>
</dbReference>
<dbReference type="InterPro" id="IPR023753">
    <property type="entry name" value="FAD/NAD-binding_dom"/>
</dbReference>
<dbReference type="InterPro" id="IPR036736">
    <property type="entry name" value="ACP-like_sf"/>
</dbReference>
<sequence length="4498" mass="486195">MESWYLSQALSEQELQESHTWKQWQVEENYGHRSHLLHTLALPAACQHVSGCFPACFGCFPESPTNKVRICYCYVSSEADASGIAVRAPEMNLTYAELRKAVHHLASELVDARAPGFRVAVAMLKGWEEVVACLGTLQCGASYVPLEITDGRWPSVLRKADCHMLLMTPASRRESENALRQLDIQLKEIGMEWLHQALQAPESPQNHLEISTSDTAYIIFTSGSTGEPKGVAISHHSASNTCISVNELVRLNKTDRVLALSSLNFDLSVYDIFGLEEWNDDSRRLPIRAALISGDAIRTSFAQKVKLRFPQLKFLALGGATEASIWSNCHEFTDDSPSDLPLVLYGGPLPNQCMYVLDFLLRVRPPYVLGEIFIGGLGVAKEYFKDPERTSSAFILHEKFGRLYRTGDEGRYLPSGEIQIIGRMDQQVKVNGYRVELEEIEKTASQVLSGGRAVVVAKRDAEGVTHLRGFLCLEPDAKRDEKEVSSAVRTHLQAVLPSYMWPESWTHLREVPHSLNGKVDKNKLWDLGAEPTSNATSKQPPCASRVHHREVLLQHARGLLQKPALDKDENLVSAGMTSIRMREFNVRICKELGIRVPTHAVMDHPTVAKFAEHLLDLGRPPAEPEDRLSPPIERPLESSRMFISSFAQRFPGSFSGFYRGTDCQTTVPLSRFDMEEYFSPDEAGKAYSRHGAFLPSVEAFDPGSFNLSDAEAAGMDPQQRLGLTVARAALPSMHDLKDLAVFVGQMNYDWMVASRAPAPYGSTGIAPSILANRISYCFDLRGPSMSVDTACSSSLVAVYLAASHLGSSLVLGSTVLLAPDMYLTACKAGMLSPKGRCATLDQSANGFARGEGVAAVLLAPDCGQAIEGKSQLLGAAVNQSGKIGAITHPNSHAQEAVIRRALGATQASEILAHELHGTGTPLGDPLESEALGRVMGKSEVVLQALKTHWGHLEGSAGLAGFLKQVLLAHRHVAAPNLHLRQLNRDVELLSGTKPTLEAVDLLASSAKVATVSSFGFGGSNACATLSICSERSRRNIPEFLGVTPAGKFFPARITPVKLTRMCWHKVQDSSPDGQVVVSRLFSHVVQSEASDEDTLRTEEGGMNLLAFRCWQELPAEQQVQRLELCCAEVLDTLQQAAREGVPWQAIVAGSGRLAEACFSAAASMLRSAQCEQVVLVEASGWREVETALSVVSLPPASEEPICRVVAGTVEVPRLERWRAELVQDGAISVRIGGRYVITGGSGGLGTACAQWLLNQGAGSLILLSRRRPAICDGACPAEWLECDVSLPSALQEAIDQIRTGGPIHGIIHAAGVLADKLLAEQTPEDLHSCMACKIVPALLLPQLECEDWIVNFSSVSSVLGSAGQVAYSAANGCLDGLGQAAPDRARVLTIQWGPWAEGMAFRTEGALQHAAKRGWTPFTRNSGLGVLDLLLRCGAQGTTCALHDGECGAGGHCEGEPSEVVQEPRASSASPSMKPSAVEASYEEVLGRALTSLSLTELRHHLKEEFRMDFPQTLIFSFPTVKEIAGYISGELKDPWVELRSSHTAGMVLFLVGGAAADVQKSFGDFAEGYSGRVFAAMPPRARDMTMDRVLEELGPSLKRRLRDLKEPFAIGGLSFGATVAMELARHWADAARYVVLLDPRNIPPYSLPAASLREPLWYERICIGLEACTLPMPAVHVLASTVSRHHNGFKASASEGFQLDAEVHDRLEKIFRQAVLPVPTNADHFEFLDGESACELAEKIVEVMKLEELNEAAENIPGCQRPNMWAEVAGFACNFPAGQQGFDAVLQSLLRGSDGVSTVPFSRLDLDVSSVYTTHAACIPEVEFFDHESFKIKIPEAQAMDPQQRVLLEQSAVALGSLRTLDHPLSFGVWIGQANHDWLCRSWQSNSPFAAGGASPSISANRLSYIFRLLGPSVVVDTACTHVFADVHMFAKACSTTALSTRGRCFTFDASADGYSRGEGVGVLRLQSRTAGEGLLGIEAAATNHNGRSASLTAPSGPVQQALFRRVLSQAGVEGAHVNFVELHGTGTKLGDPIEAQSTAEVFESPVLVLGAVKSNMGHLEGSAGMAGIFKLITVLRSQVAPPNLHIYQLNQHVSQSGFFPDALMQLTPRTARRGAVSSFGFGGSNAQAMLVPGEDGGHMVDTGPAMPAEKAFLPVQRWLNPLLWRRSGFCFDLRLERCRQAFQDHKVAGRVLVPAAGLLTMMAAAQAEAAHADLCKLSAHLSRVVFKEATHLKGPVSLELKGQEVVVRAAERITVEAAAVTVGDQMPQLPGGFDLATLRDSCKHRIETESLASFYANLERQGVQMGPRFRVLQTVYCSDMSAVAELRLPAAAETWEHALQLPNWSLLDGAIQLLGFLGHDRAGVCVPFSVESCWLAEVPLNGRLPKLTAYANITFIEVVAVCTGLLARSVSHVNAAPNDAAMFGDLYKTSWLKQGPAPTTAGSFQELEAQASDEDTLRTEEEGMNFLAFRCWQELPAEQQIPRLELCCAEVLETLKQAAREGVPWQVIVAGSGRFAQACFSAAASMLRSAQCEQELHVQVVQVEASGWREVETALSVVSLPPASEEPICRVVAGTVEVPRLERWRAELVQDGAISVRIGGRYVITGGSGGLGTACAQWLLNQGAGSLILLSRRRPAICDGACPAEWLECDVSLPSALQEAIDQIRTGGPIHGIIHAAGVLADKLLAEQTPEDLHSCMACKIVPALLLPQLECEDWIVNFSSVSSVLGSAGQVAYSAANGCLDGLGQAAPDRAPRVLTIQWGPWAEAGMAARPQALRRAQQHGFGAFTNSHGIAILEQLLTRNVRGQLCAVQVRWDQFQWPGHARSLLQRLLSELLEQTPEADQALMAAGLDSLLAVDLANQISSQLGRRLPATWAFDHPTVNSMVRELAETTAMRTETLPEPGRAASSVTVSSARCLLPSCPSFLEGEDCMVRMPYARMDLDACFDSEGSQGMSYTMHAACVAGVELFDGERFGIKLPEASMMDPQQRLLLQAASAAGCDQLNRLNDSEAAVVIGQANHDWASEAQSSSPFLGTGVSPAITSNRISFHFCLRGPSMTIDTACSSSLVALAVALSLPGPALMGTTHVMTSTLPFIGCCQAQMLSKRGRCFTFDASADGYSRGEGVGVLRLQSRTAGEGLLGIEAAATNHNGRSASLTAPSGPVQQALFRRVLSQAGVEGAHVDFVELHGTGTKLGDPIEAQSTAEVFESPVLVLGAVKSNMGHLEGSAGMAGIFKLITVLRSQVAPPNLHIYQLNQHVSHSGFFPDALMQLAPRTPRRGAVSSFGFGGSNAQAMLVPGEETLPPGGKDMLRTEEEGMNFLAFRCWQELPAEQQVQRLELCCAEVLGTLQQAAREGVPWQVIVAGSGPFAEACFSAAASMLRSAQCEQELHAQVVLVEASGWREVETALSVVSLPPAAEEPICRVVAGTVEVPRLERWRAELVQDGAIGVRIGGRYVITGGSGGLGTACAQWLLNQGAGSLILLSRRRPAICDGACPAEWLECDVSLPSALQEAIDQIRTGGPIHGIIHAAGVLADKLLAEQTPEDLHSCMACKIVPALLLPQLECEDWIVNFSSVSSVLGSAGQVAYSAANGCLDGLGQAAPDRAPRVLTIQWGPWAEAGMAARPQALRRAQQHGFGAFKTQQGIAILEQLLEVGAAGNVCAVQKTGLVKLDAFRVVSSGPRSMQPIEDVDSAISRVLQGLTDSAALTLDSDLSESGLDSLGAAELSIQLSNVLGIKLPATVSATAKSERELRRYVREELAAQRDVSEAGVPEATGSKLPILVVGAGVGGVAFAQQLVRASETVVVMEKGAAAGGSWTLGNLSSKLQIDAPSYMLNYDSPRAWGVTYPSKQKVLDEVREAANSLDLRLSHEVTSLSKVQPGEYRVKFTDASKKQHELTVGGVAFFLGGLHAANDVVYPGEDGFAGTIGLGHGDDVRPEAFKDQEVLIVGHGAFAIENMRTALQNGAKSVTIVARRRNIVFPSVVNWLINSVNGTLEIRKIRPVLEKFYQVAGITLDQLPALQGDSIDFRIPACSDIYFLAQAMGALRVVIGEVTRLESTCAVVDVFDEDGGTRVEHLPCQVVLKCLGFHRHDLVQKIFGRPVERKASFWLDGDPNLVANDQFQVPERVNSLLCPSYPFYVQAFAKAFLHYRKALARLSFTPGVDINIMWEHFKERKVKVSDVTREQLPFCDFVRHRRTEWEENALILRERQDGANSLQPPDFDRLLRPAGAIVARLWPSAPQDFAGILAVPRRPRVLFFHGEKTNREVAMRLLQATGWWQQADLVVPDGPHAVSADEDPEQLERVGLTQLVHEGWYRPGETYKEWCANFGIFYDLHMGTRTRTPRGALNTQEAQMEHDRYEEAFAYLTKVAHNHGPFDAVAGFCQGAAFAHAAIFVQRAGKRDLGLGGVRMMIAMAPWKCPYHDDLGFFNTRLDMPLLLLHGSQDLQMFKDAVGPFRDSFASDCVTTQEFDGKHAYPSLSRSSKLQDVAEQFLDANR</sequence>
<dbReference type="Gene3D" id="3.40.50.12780">
    <property type="entry name" value="N-terminal domain of ligase-like"/>
    <property type="match status" value="1"/>
</dbReference>
<dbReference type="InterPro" id="IPR005645">
    <property type="entry name" value="FSH-like_dom"/>
</dbReference>
<dbReference type="GO" id="GO:0006633">
    <property type="term" value="P:fatty acid biosynthetic process"/>
    <property type="evidence" value="ECO:0007669"/>
    <property type="project" value="InterPro"/>
</dbReference>
<dbReference type="EMBL" id="LSRX01000948">
    <property type="protein sequence ID" value="OLP85931.1"/>
    <property type="molecule type" value="Genomic_DNA"/>
</dbReference>
<dbReference type="Pfam" id="PF08659">
    <property type="entry name" value="KR"/>
    <property type="match status" value="3"/>
</dbReference>
<dbReference type="InterPro" id="IPR049551">
    <property type="entry name" value="PKS_DH_C"/>
</dbReference>
<dbReference type="PROSITE" id="PS50075">
    <property type="entry name" value="CARRIER"/>
    <property type="match status" value="3"/>
</dbReference>
<feature type="domain" description="Ketosynthase family 3 (KS3)" evidence="8">
    <location>
        <begin position="629"/>
        <end position="1027"/>
    </location>
</feature>
<dbReference type="InterPro" id="IPR036291">
    <property type="entry name" value="NAD(P)-bd_dom_sf"/>
</dbReference>
<feature type="domain" description="Carrier" evidence="7">
    <location>
        <begin position="2819"/>
        <end position="2894"/>
    </location>
</feature>
<dbReference type="Gene3D" id="3.30.300.30">
    <property type="match status" value="1"/>
</dbReference>
<feature type="active site" description="Proton donor; for dehydratase activity" evidence="5">
    <location>
        <position position="2350"/>
    </location>
</feature>
<dbReference type="SMART" id="SM00822">
    <property type="entry name" value="PKS_KR"/>
    <property type="match status" value="3"/>
</dbReference>
<dbReference type="PROSITE" id="PS52019">
    <property type="entry name" value="PKS_MFAS_DH"/>
    <property type="match status" value="1"/>
</dbReference>
<evidence type="ECO:0000259" key="8">
    <source>
        <dbReference type="PROSITE" id="PS52004"/>
    </source>
</evidence>
<dbReference type="SMART" id="SM00826">
    <property type="entry name" value="PKS_DH"/>
    <property type="match status" value="1"/>
</dbReference>
<dbReference type="InterPro" id="IPR036188">
    <property type="entry name" value="FAD/NAD-bd_sf"/>
</dbReference>
<keyword evidence="3" id="KW-0808">Transferase</keyword>
<dbReference type="Pfam" id="PF00550">
    <property type="entry name" value="PP-binding"/>
    <property type="match status" value="3"/>
</dbReference>
<dbReference type="SUPFAM" id="SSF51735">
    <property type="entry name" value="NAD(P)-binding Rossmann-fold domains"/>
    <property type="match status" value="3"/>
</dbReference>
<dbReference type="InterPro" id="IPR057326">
    <property type="entry name" value="KR_dom"/>
</dbReference>
<dbReference type="InterPro" id="IPR020845">
    <property type="entry name" value="AMP-binding_CS"/>
</dbReference>
<dbReference type="InterPro" id="IPR006162">
    <property type="entry name" value="Ppantetheine_attach_site"/>
</dbReference>
<dbReference type="Pfam" id="PF14765">
    <property type="entry name" value="PS-DH"/>
    <property type="match status" value="1"/>
</dbReference>
<name>A0A1Q9CSP4_SYMMI</name>
<feature type="active site" description="Proton acceptor; for dehydratase activity" evidence="5">
    <location>
        <position position="2187"/>
    </location>
</feature>
<dbReference type="GO" id="GO:0016491">
    <property type="term" value="F:oxidoreductase activity"/>
    <property type="evidence" value="ECO:0007669"/>
    <property type="project" value="InterPro"/>
</dbReference>
<evidence type="ECO:0000256" key="6">
    <source>
        <dbReference type="SAM" id="MobiDB-lite"/>
    </source>
</evidence>
<feature type="compositionally biased region" description="Low complexity" evidence="6">
    <location>
        <begin position="1464"/>
        <end position="1474"/>
    </location>
</feature>
<feature type="region of interest" description="N-terminal hotdog fold" evidence="5">
    <location>
        <begin position="2152"/>
        <end position="2269"/>
    </location>
</feature>
<dbReference type="Pfam" id="PF03959">
    <property type="entry name" value="FSH1"/>
    <property type="match status" value="1"/>
</dbReference>
<evidence type="ECO:0000256" key="2">
    <source>
        <dbReference type="ARBA" id="ARBA00022553"/>
    </source>
</evidence>
<keyword evidence="2" id="KW-0597">Phosphoprotein</keyword>
<dbReference type="PANTHER" id="PTHR43775:SF37">
    <property type="entry name" value="SI:DKEY-61P9.11"/>
    <property type="match status" value="1"/>
</dbReference>
<dbReference type="InterPro" id="IPR020807">
    <property type="entry name" value="PKS_DH"/>
</dbReference>
<comment type="caution">
    <text evidence="10">The sequence shown here is derived from an EMBL/GenBank/DDBJ whole genome shotgun (WGS) entry which is preliminary data.</text>
</comment>
<evidence type="ECO:0000256" key="4">
    <source>
        <dbReference type="ARBA" id="ARBA00022737"/>
    </source>
</evidence>